<evidence type="ECO:0000259" key="4">
    <source>
        <dbReference type="PROSITE" id="PS50110"/>
    </source>
</evidence>
<keyword evidence="6" id="KW-1185">Reference proteome</keyword>
<evidence type="ECO:0000256" key="2">
    <source>
        <dbReference type="ARBA" id="ARBA00024867"/>
    </source>
</evidence>
<dbReference type="PANTHER" id="PTHR37299:SF1">
    <property type="entry name" value="STAGE 0 SPORULATION PROTEIN A HOMOLOG"/>
    <property type="match status" value="1"/>
</dbReference>
<sequence length="253" mass="29481">MMVRVAICDDEKEIVILHEEIIQNVLKSFGSKFEISTYTHSDNLLYDIIEDGFFYDVLLLDIEMPEVTGMEIAEKIKPYLPNIKIIFITSHVEYAIDAFELSIFRYVPKEDIEKRLPAAIRDAAKLIELEDDKVYTIQTKSRLEKIPYKEIYYIAREGKDELVGVEFDDAWGYHFEKFLNICFFRLLLHTAAEKLFVVLKNFTAVEAQHFDLGDSFQNRHQGINSCADAFLRQNGDVARFYHKIYQLAVVVSL</sequence>
<dbReference type="EMBL" id="MZGV01000045">
    <property type="protein sequence ID" value="OPJ59387.1"/>
    <property type="molecule type" value="Genomic_DNA"/>
</dbReference>
<dbReference type="SMART" id="SM00448">
    <property type="entry name" value="REC"/>
    <property type="match status" value="1"/>
</dbReference>
<dbReference type="STRING" id="1450648.CLORY_33160"/>
<dbReference type="PROSITE" id="PS50110">
    <property type="entry name" value="RESPONSE_REGULATORY"/>
    <property type="match status" value="1"/>
</dbReference>
<dbReference type="InterPro" id="IPR046947">
    <property type="entry name" value="LytR-like"/>
</dbReference>
<dbReference type="Proteomes" id="UP000190080">
    <property type="component" value="Unassembled WGS sequence"/>
</dbReference>
<feature type="domain" description="Response regulatory" evidence="4">
    <location>
        <begin position="4"/>
        <end position="124"/>
    </location>
</feature>
<name>A0A1V4IIR6_9CLOT</name>
<dbReference type="GO" id="GO:0000156">
    <property type="term" value="F:phosphorelay response regulator activity"/>
    <property type="evidence" value="ECO:0007669"/>
    <property type="project" value="InterPro"/>
</dbReference>
<evidence type="ECO:0000313" key="6">
    <source>
        <dbReference type="Proteomes" id="UP000190080"/>
    </source>
</evidence>
<evidence type="ECO:0000313" key="5">
    <source>
        <dbReference type="EMBL" id="OPJ59387.1"/>
    </source>
</evidence>
<reference evidence="5 6" key="1">
    <citation type="submission" date="2017-03" db="EMBL/GenBank/DDBJ databases">
        <title>Genome sequence of Clostridium oryzae DSM 28571.</title>
        <authorList>
            <person name="Poehlein A."/>
            <person name="Daniel R."/>
        </authorList>
    </citation>
    <scope>NUCLEOTIDE SEQUENCE [LARGE SCALE GENOMIC DNA]</scope>
    <source>
        <strain evidence="5 6">DSM 28571</strain>
    </source>
</reference>
<dbReference type="SUPFAM" id="SSF52172">
    <property type="entry name" value="CheY-like"/>
    <property type="match status" value="1"/>
</dbReference>
<dbReference type="InterPro" id="IPR011006">
    <property type="entry name" value="CheY-like_superfamily"/>
</dbReference>
<keyword evidence="3" id="KW-0597">Phosphoprotein</keyword>
<dbReference type="Gene3D" id="3.40.50.2300">
    <property type="match status" value="1"/>
</dbReference>
<proteinExistence type="predicted"/>
<dbReference type="Pfam" id="PF00072">
    <property type="entry name" value="Response_reg"/>
    <property type="match status" value="1"/>
</dbReference>
<dbReference type="InterPro" id="IPR001789">
    <property type="entry name" value="Sig_transdc_resp-reg_receiver"/>
</dbReference>
<feature type="modified residue" description="4-aspartylphosphate" evidence="3">
    <location>
        <position position="61"/>
    </location>
</feature>
<evidence type="ECO:0000256" key="3">
    <source>
        <dbReference type="PROSITE-ProRule" id="PRU00169"/>
    </source>
</evidence>
<organism evidence="5 6">
    <name type="scientific">Clostridium oryzae</name>
    <dbReference type="NCBI Taxonomy" id="1450648"/>
    <lineage>
        <taxon>Bacteria</taxon>
        <taxon>Bacillati</taxon>
        <taxon>Bacillota</taxon>
        <taxon>Clostridia</taxon>
        <taxon>Eubacteriales</taxon>
        <taxon>Clostridiaceae</taxon>
        <taxon>Clostridium</taxon>
    </lineage>
</organism>
<dbReference type="AlphaFoldDB" id="A0A1V4IIR6"/>
<gene>
    <name evidence="5" type="primary">tmoT</name>
    <name evidence="5" type="ORF">CLORY_33160</name>
</gene>
<accession>A0A1V4IIR6</accession>
<comment type="caution">
    <text evidence="5">The sequence shown here is derived from an EMBL/GenBank/DDBJ whole genome shotgun (WGS) entry which is preliminary data.</text>
</comment>
<protein>
    <recommendedName>
        <fullName evidence="1">Stage 0 sporulation protein A homolog</fullName>
    </recommendedName>
</protein>
<comment type="function">
    <text evidence="2">May play the central regulatory role in sporulation. It may be an element of the effector pathway responsible for the activation of sporulation genes in response to nutritional stress. Spo0A may act in concert with spo0H (a sigma factor) to control the expression of some genes that are critical to the sporulation process.</text>
</comment>
<evidence type="ECO:0000256" key="1">
    <source>
        <dbReference type="ARBA" id="ARBA00018672"/>
    </source>
</evidence>
<dbReference type="PANTHER" id="PTHR37299">
    <property type="entry name" value="TRANSCRIPTIONAL REGULATOR-RELATED"/>
    <property type="match status" value="1"/>
</dbReference>
<dbReference type="GO" id="GO:0003677">
    <property type="term" value="F:DNA binding"/>
    <property type="evidence" value="ECO:0007669"/>
    <property type="project" value="InterPro"/>
</dbReference>